<dbReference type="RefSeq" id="XP_016764242.1">
    <property type="nucleotide sequence ID" value="XM_016904519.1"/>
</dbReference>
<keyword evidence="3" id="KW-1185">Reference proteome</keyword>
<evidence type="ECO:0000313" key="3">
    <source>
        <dbReference type="Proteomes" id="UP000016931"/>
    </source>
</evidence>
<sequence length="140" mass="15080">MNLPKIITSIMPRFKRSKTTETMPQSELIEPLPIARHDCSATGADCIPGPSSPSNRNRSSVSGYHYDATTGVAQFREPRESESSGPFSPYGSSTNNGRISDYGTPGTTPDRSEFAPRPGVLPSTSSCGESLPWNRGSQNE</sequence>
<gene>
    <name evidence="2" type="ORF">SEPMUDRAFT_147777</name>
</gene>
<accession>M3C786</accession>
<organism evidence="2 3">
    <name type="scientific">Sphaerulina musiva (strain SO2202)</name>
    <name type="common">Poplar stem canker fungus</name>
    <name type="synonym">Septoria musiva</name>
    <dbReference type="NCBI Taxonomy" id="692275"/>
    <lineage>
        <taxon>Eukaryota</taxon>
        <taxon>Fungi</taxon>
        <taxon>Dikarya</taxon>
        <taxon>Ascomycota</taxon>
        <taxon>Pezizomycotina</taxon>
        <taxon>Dothideomycetes</taxon>
        <taxon>Dothideomycetidae</taxon>
        <taxon>Mycosphaerellales</taxon>
        <taxon>Mycosphaerellaceae</taxon>
        <taxon>Sphaerulina</taxon>
    </lineage>
</organism>
<evidence type="ECO:0000313" key="2">
    <source>
        <dbReference type="EMBL" id="EMF16121.1"/>
    </source>
</evidence>
<reference evidence="2 3" key="1">
    <citation type="journal article" date="2012" name="PLoS Pathog.">
        <title>Diverse lifestyles and strategies of plant pathogenesis encoded in the genomes of eighteen Dothideomycetes fungi.</title>
        <authorList>
            <person name="Ohm R.A."/>
            <person name="Feau N."/>
            <person name="Henrissat B."/>
            <person name="Schoch C.L."/>
            <person name="Horwitz B.A."/>
            <person name="Barry K.W."/>
            <person name="Condon B.J."/>
            <person name="Copeland A.C."/>
            <person name="Dhillon B."/>
            <person name="Glaser F."/>
            <person name="Hesse C.N."/>
            <person name="Kosti I."/>
            <person name="LaButti K."/>
            <person name="Lindquist E.A."/>
            <person name="Lucas S."/>
            <person name="Salamov A.A."/>
            <person name="Bradshaw R.E."/>
            <person name="Ciuffetti L."/>
            <person name="Hamelin R.C."/>
            <person name="Kema G.H.J."/>
            <person name="Lawrence C."/>
            <person name="Scott J.A."/>
            <person name="Spatafora J.W."/>
            <person name="Turgeon B.G."/>
            <person name="de Wit P.J.G.M."/>
            <person name="Zhong S."/>
            <person name="Goodwin S.B."/>
            <person name="Grigoriev I.V."/>
        </authorList>
    </citation>
    <scope>NUCLEOTIDE SEQUENCE [LARGE SCALE GENOMIC DNA]</scope>
    <source>
        <strain evidence="2 3">SO2202</strain>
    </source>
</reference>
<dbReference type="HOGENOM" id="CLU_1839989_0_0_1"/>
<feature type="region of interest" description="Disordered" evidence="1">
    <location>
        <begin position="40"/>
        <end position="140"/>
    </location>
</feature>
<feature type="non-terminal residue" evidence="2">
    <location>
        <position position="140"/>
    </location>
</feature>
<evidence type="ECO:0000256" key="1">
    <source>
        <dbReference type="SAM" id="MobiDB-lite"/>
    </source>
</evidence>
<feature type="compositionally biased region" description="Polar residues" evidence="1">
    <location>
        <begin position="83"/>
        <end position="98"/>
    </location>
</feature>
<proteinExistence type="predicted"/>
<dbReference type="AlphaFoldDB" id="M3C786"/>
<dbReference type="EMBL" id="KB456261">
    <property type="protein sequence ID" value="EMF16121.1"/>
    <property type="molecule type" value="Genomic_DNA"/>
</dbReference>
<dbReference type="Proteomes" id="UP000016931">
    <property type="component" value="Unassembled WGS sequence"/>
</dbReference>
<dbReference type="GeneID" id="27901656"/>
<protein>
    <submittedName>
        <fullName evidence="2">Uncharacterized protein</fullName>
    </submittedName>
</protein>
<name>M3C786_SPHMS</name>